<sequence>MNLSNLRPQCITEYLQVGDNLAVQLQVHPITAPASKEPGLPEYWFSDRHLQEVLQLIKKPLFDWMQGSREDEKQKKNHEPKILTGNTIRLVYTFKKNPTRQYFLIMNLDSGAKSHINNRFQNLCLKSEKIVVFVCRKEKGFSPLLTAVSNSANKTSETSQTLTISDYFSSCDNSEEQSGSVSTQSGDDKVTKREKLKNIVSREKRLRSRKRNTQDLVAKSKVPEVPEDQDSLKSPKKSGENKNKVSNTDENSKSWRSPKSCKNAKLVSEKSSNDDLVNKKIINKRNCIKELDSDGSTSSCENLPYYGFSKSSNSEDLYISSSFEQDLDFESSYGGSPVKSPSKLSSIGNISASTDTTLNQSDMNKNETKTKENCEKMKLQGLKDSYSLKSVLCSEENSDTDSVNINVLNLTPNQILLLVKDSKQYLRNIFQGKGISWRHKMYKNGGTDRLQLNYLCFWGCLSSSQLDSIMEGLFKMFCKRHMKYADYVSKVLLAEMITKIYMDTCHLTHEEAERLLQK</sequence>
<dbReference type="AlphaFoldDB" id="A0A0L8HDX9"/>
<gene>
    <name evidence="2" type="ORF">OCBIM_22017114mg</name>
</gene>
<feature type="compositionally biased region" description="Basic and acidic residues" evidence="1">
    <location>
        <begin position="230"/>
        <end position="243"/>
    </location>
</feature>
<evidence type="ECO:0000313" key="2">
    <source>
        <dbReference type="EMBL" id="KOF87294.1"/>
    </source>
</evidence>
<feature type="compositionally biased region" description="Polar residues" evidence="1">
    <location>
        <begin position="244"/>
        <end position="257"/>
    </location>
</feature>
<dbReference type="KEGG" id="obi:106871366"/>
<evidence type="ECO:0000256" key="1">
    <source>
        <dbReference type="SAM" id="MobiDB-lite"/>
    </source>
</evidence>
<proteinExistence type="predicted"/>
<dbReference type="EMBL" id="KQ418451">
    <property type="protein sequence ID" value="KOF87294.1"/>
    <property type="molecule type" value="Genomic_DNA"/>
</dbReference>
<protein>
    <submittedName>
        <fullName evidence="2">Uncharacterized protein</fullName>
    </submittedName>
</protein>
<feature type="region of interest" description="Disordered" evidence="1">
    <location>
        <begin position="175"/>
        <end position="269"/>
    </location>
</feature>
<dbReference type="OrthoDB" id="6382611at2759"/>
<feature type="compositionally biased region" description="Polar residues" evidence="1">
    <location>
        <begin position="175"/>
        <end position="185"/>
    </location>
</feature>
<dbReference type="STRING" id="37653.A0A0L8HDX9"/>
<organism evidence="2">
    <name type="scientific">Octopus bimaculoides</name>
    <name type="common">California two-spotted octopus</name>
    <dbReference type="NCBI Taxonomy" id="37653"/>
    <lineage>
        <taxon>Eukaryota</taxon>
        <taxon>Metazoa</taxon>
        <taxon>Spiralia</taxon>
        <taxon>Lophotrochozoa</taxon>
        <taxon>Mollusca</taxon>
        <taxon>Cephalopoda</taxon>
        <taxon>Coleoidea</taxon>
        <taxon>Octopodiformes</taxon>
        <taxon>Octopoda</taxon>
        <taxon>Incirrata</taxon>
        <taxon>Octopodidae</taxon>
        <taxon>Octopus</taxon>
    </lineage>
</organism>
<accession>A0A0L8HDX9</accession>
<feature type="compositionally biased region" description="Basic and acidic residues" evidence="1">
    <location>
        <begin position="186"/>
        <end position="203"/>
    </location>
</feature>
<reference evidence="2" key="1">
    <citation type="submission" date="2015-07" db="EMBL/GenBank/DDBJ databases">
        <title>MeaNS - Measles Nucleotide Surveillance Program.</title>
        <authorList>
            <person name="Tran T."/>
            <person name="Druce J."/>
        </authorList>
    </citation>
    <scope>NUCLEOTIDE SEQUENCE</scope>
    <source>
        <strain evidence="2">UCB-OBI-ISO-001</strain>
        <tissue evidence="2">Gonad</tissue>
    </source>
</reference>
<name>A0A0L8HDX9_OCTBM</name>